<dbReference type="EMBL" id="CAAALY010001141">
    <property type="protein sequence ID" value="VEL07158.1"/>
    <property type="molecule type" value="Genomic_DNA"/>
</dbReference>
<evidence type="ECO:0000313" key="2">
    <source>
        <dbReference type="EMBL" id="VEL07158.1"/>
    </source>
</evidence>
<protein>
    <submittedName>
        <fullName evidence="2">Uncharacterized protein</fullName>
    </submittedName>
</protein>
<reference evidence="2" key="1">
    <citation type="submission" date="2018-11" db="EMBL/GenBank/DDBJ databases">
        <authorList>
            <consortium name="Pathogen Informatics"/>
        </authorList>
    </citation>
    <scope>NUCLEOTIDE SEQUENCE</scope>
</reference>
<name>A0A3S5A511_9PLAT</name>
<dbReference type="Proteomes" id="UP000784294">
    <property type="component" value="Unassembled WGS sequence"/>
</dbReference>
<proteinExistence type="predicted"/>
<dbReference type="AlphaFoldDB" id="A0A3S5A511"/>
<organism evidence="2 3">
    <name type="scientific">Protopolystoma xenopodis</name>
    <dbReference type="NCBI Taxonomy" id="117903"/>
    <lineage>
        <taxon>Eukaryota</taxon>
        <taxon>Metazoa</taxon>
        <taxon>Spiralia</taxon>
        <taxon>Lophotrochozoa</taxon>
        <taxon>Platyhelminthes</taxon>
        <taxon>Monogenea</taxon>
        <taxon>Polyopisthocotylea</taxon>
        <taxon>Polystomatidea</taxon>
        <taxon>Polystomatidae</taxon>
        <taxon>Protopolystoma</taxon>
    </lineage>
</organism>
<evidence type="ECO:0000256" key="1">
    <source>
        <dbReference type="SAM" id="MobiDB-lite"/>
    </source>
</evidence>
<accession>A0A3S5A511</accession>
<sequence>MCISGQIFFFAIKHFLESVYRDQLTGLEAELAQEIGRLLNDLDVSNRRRRDLLASLHAAGTLGGLQAHQTHAHAHTQHQLHQLHQLQQHPRHSPPSPRQMQQQQMMHNLTNPASPMTAELVRSPVQFVVNAVAAEAEHGVMI</sequence>
<feature type="compositionally biased region" description="Low complexity" evidence="1">
    <location>
        <begin position="79"/>
        <end position="88"/>
    </location>
</feature>
<gene>
    <name evidence="2" type="ORF">PXEA_LOCUS598</name>
</gene>
<comment type="caution">
    <text evidence="2">The sequence shown here is derived from an EMBL/GenBank/DDBJ whole genome shotgun (WGS) entry which is preliminary data.</text>
</comment>
<keyword evidence="3" id="KW-1185">Reference proteome</keyword>
<evidence type="ECO:0000313" key="3">
    <source>
        <dbReference type="Proteomes" id="UP000784294"/>
    </source>
</evidence>
<feature type="region of interest" description="Disordered" evidence="1">
    <location>
        <begin position="67"/>
        <end position="104"/>
    </location>
</feature>